<dbReference type="GO" id="GO:0003677">
    <property type="term" value="F:DNA binding"/>
    <property type="evidence" value="ECO:0007669"/>
    <property type="project" value="InterPro"/>
</dbReference>
<comment type="caution">
    <text evidence="12">The sequence shown here is derived from an EMBL/GenBank/DDBJ whole genome shotgun (WGS) entry which is preliminary data.</text>
</comment>
<feature type="domain" description="UvrD-like helicase ATP-binding" evidence="10">
    <location>
        <begin position="1"/>
        <end position="471"/>
    </location>
</feature>
<dbReference type="GO" id="GO:0005524">
    <property type="term" value="F:ATP binding"/>
    <property type="evidence" value="ECO:0007669"/>
    <property type="project" value="UniProtKB-UniRule"/>
</dbReference>
<dbReference type="PROSITE" id="PS51198">
    <property type="entry name" value="UVRD_HELICASE_ATP_BIND"/>
    <property type="match status" value="1"/>
</dbReference>
<dbReference type="GO" id="GO:0000725">
    <property type="term" value="P:recombinational repair"/>
    <property type="evidence" value="ECO:0007669"/>
    <property type="project" value="TreeGrafter"/>
</dbReference>
<evidence type="ECO:0000256" key="2">
    <source>
        <dbReference type="ARBA" id="ARBA00022801"/>
    </source>
</evidence>
<dbReference type="Gene3D" id="3.40.50.300">
    <property type="entry name" value="P-loop containing nucleotide triphosphate hydrolases"/>
    <property type="match status" value="3"/>
</dbReference>
<evidence type="ECO:0000256" key="1">
    <source>
        <dbReference type="ARBA" id="ARBA00022741"/>
    </source>
</evidence>
<proteinExistence type="predicted"/>
<evidence type="ECO:0000256" key="5">
    <source>
        <dbReference type="ARBA" id="ARBA00023235"/>
    </source>
</evidence>
<evidence type="ECO:0000256" key="6">
    <source>
        <dbReference type="ARBA" id="ARBA00034617"/>
    </source>
</evidence>
<feature type="domain" description="UvrD-like helicase C-terminal" evidence="11">
    <location>
        <begin position="472"/>
        <end position="735"/>
    </location>
</feature>
<dbReference type="Pfam" id="PF00580">
    <property type="entry name" value="UvrD-helicase"/>
    <property type="match status" value="1"/>
</dbReference>
<dbReference type="InterPro" id="IPR027417">
    <property type="entry name" value="P-loop_NTPase"/>
</dbReference>
<sequence length="816" mass="93264">MKKPNTFTIYNASAGSGKTFTLVKEYLALLLKSNRPDSYRNILAITFTNKAVAEMKSRIIEGLHVLSSENPDKKERELLTLLSRETGLSPEEVRIKSRRILKSIINNYASFEVSTIDGFTHRVLRTFAKDLDLPLNFEVELNTQEVLTEAVDRVINLAGKDASLTKVLVRFVLDKTDEDKSWDISRDLLNIAKLLTEETSRPYLELLKNKSPEDFQNLEKFLKKERKSVETSCVSIAESFFGLIESRGIVDKDFKSGYCSKFFRKILDKDFSQKLDNQWQLNIESQDLYAKSLAAGKKEALDELQPQIATMFLEVKTNILRMQFLEAVEKNLVPLSLLSAIQNQIEEIKKENSVVLISEFNSTIGKAVKDQPAPFIYERLGERYRHYFIDEFQDTSELQWENLIPLVDHTLSVEHLSEETGSLTLVGDAKQSIYRWRGGKAEQFMELCGEKNPFNIEEKQVVVLPNNYRSARNIVNFNNDFFKFSASCFDHVDHQTLFENSGQQPTTEKDGYVNISFVEAENVEEEMEVYPQRVLEIIRNLEAEGISKSSVCILTRKRKEGIAIASHLSENDISVISAESLLLNRSPEVGFINDLLLFSLDSADRELKFQILDFLLNDRIETDNAFEYLSSRLDLEGQAFFDSLKGQDIHFDLEVLTSLSVYEGVEYIIRSFGLVKGSNAYLQFYLDFVFEVSSSAASGIFEFLELWERKKDDLSIVVPEGEDAVQIMTIHRAKGLEFPVVIYPFANSPIQDTGREHLWMNLPEDLSSNIGVAYLKASEKMKQWEGEAPHLYEQLCHNSQLDALNVLYVALTRPVD</sequence>
<feature type="non-terminal residue" evidence="12">
    <location>
        <position position="816"/>
    </location>
</feature>
<accession>A0A7C2M288</accession>
<dbReference type="GO" id="GO:0005829">
    <property type="term" value="C:cytosol"/>
    <property type="evidence" value="ECO:0007669"/>
    <property type="project" value="TreeGrafter"/>
</dbReference>
<dbReference type="Gene3D" id="1.10.3170.10">
    <property type="entry name" value="Recbcd, chain B, domain 2"/>
    <property type="match status" value="1"/>
</dbReference>
<organism evidence="12">
    <name type="scientific">Salinimicrobium catena</name>
    <dbReference type="NCBI Taxonomy" id="390640"/>
    <lineage>
        <taxon>Bacteria</taxon>
        <taxon>Pseudomonadati</taxon>
        <taxon>Bacteroidota</taxon>
        <taxon>Flavobacteriia</taxon>
        <taxon>Flavobacteriales</taxon>
        <taxon>Flavobacteriaceae</taxon>
        <taxon>Salinimicrobium</taxon>
    </lineage>
</organism>
<evidence type="ECO:0000256" key="7">
    <source>
        <dbReference type="ARBA" id="ARBA00034808"/>
    </source>
</evidence>
<dbReference type="SUPFAM" id="SSF52540">
    <property type="entry name" value="P-loop containing nucleoside triphosphate hydrolases"/>
    <property type="match status" value="1"/>
</dbReference>
<evidence type="ECO:0000259" key="10">
    <source>
        <dbReference type="PROSITE" id="PS51198"/>
    </source>
</evidence>
<comment type="catalytic activity">
    <reaction evidence="8">
        <text>ATP + H2O = ADP + phosphate + H(+)</text>
        <dbReference type="Rhea" id="RHEA:13065"/>
        <dbReference type="ChEBI" id="CHEBI:15377"/>
        <dbReference type="ChEBI" id="CHEBI:15378"/>
        <dbReference type="ChEBI" id="CHEBI:30616"/>
        <dbReference type="ChEBI" id="CHEBI:43474"/>
        <dbReference type="ChEBI" id="CHEBI:456216"/>
        <dbReference type="EC" id="5.6.2.4"/>
    </reaction>
</comment>
<evidence type="ECO:0000259" key="11">
    <source>
        <dbReference type="PROSITE" id="PS51217"/>
    </source>
</evidence>
<dbReference type="PROSITE" id="PS51217">
    <property type="entry name" value="UVRD_HELICASE_CTER"/>
    <property type="match status" value="1"/>
</dbReference>
<gene>
    <name evidence="12" type="ORF">ENO10_04700</name>
</gene>
<dbReference type="InterPro" id="IPR014016">
    <property type="entry name" value="UvrD-like_ATP-bd"/>
</dbReference>
<dbReference type="EC" id="5.6.2.4" evidence="7"/>
<keyword evidence="4 9" id="KW-0067">ATP-binding</keyword>
<dbReference type="GO" id="GO:0016787">
    <property type="term" value="F:hydrolase activity"/>
    <property type="evidence" value="ECO:0007669"/>
    <property type="project" value="UniProtKB-UniRule"/>
</dbReference>
<evidence type="ECO:0000256" key="3">
    <source>
        <dbReference type="ARBA" id="ARBA00022806"/>
    </source>
</evidence>
<dbReference type="AlphaFoldDB" id="A0A7C2M288"/>
<evidence type="ECO:0000256" key="4">
    <source>
        <dbReference type="ARBA" id="ARBA00022840"/>
    </source>
</evidence>
<comment type="catalytic activity">
    <reaction evidence="6">
        <text>Couples ATP hydrolysis with the unwinding of duplex DNA by translocating in the 3'-5' direction.</text>
        <dbReference type="EC" id="5.6.2.4"/>
    </reaction>
</comment>
<feature type="binding site" evidence="9">
    <location>
        <begin position="12"/>
        <end position="19"/>
    </location>
    <ligand>
        <name>ATP</name>
        <dbReference type="ChEBI" id="CHEBI:30616"/>
    </ligand>
</feature>
<dbReference type="EMBL" id="DSEE01000345">
    <property type="protein sequence ID" value="HER40503.1"/>
    <property type="molecule type" value="Genomic_DNA"/>
</dbReference>
<dbReference type="Proteomes" id="UP000885753">
    <property type="component" value="Unassembled WGS sequence"/>
</dbReference>
<keyword evidence="3 9" id="KW-0347">Helicase</keyword>
<dbReference type="Pfam" id="PF13361">
    <property type="entry name" value="UvrD_C"/>
    <property type="match status" value="2"/>
</dbReference>
<dbReference type="InterPro" id="IPR014017">
    <property type="entry name" value="DNA_helicase_UvrD-like_C"/>
</dbReference>
<reference evidence="12" key="1">
    <citation type="journal article" date="2020" name="mSystems">
        <title>Genome- and Community-Level Interaction Insights into Carbon Utilization and Element Cycling Functions of Hydrothermarchaeota in Hydrothermal Sediment.</title>
        <authorList>
            <person name="Zhou Z."/>
            <person name="Liu Y."/>
            <person name="Xu W."/>
            <person name="Pan J."/>
            <person name="Luo Z.H."/>
            <person name="Li M."/>
        </authorList>
    </citation>
    <scope>NUCLEOTIDE SEQUENCE [LARGE SCALE GENOMIC DNA]</scope>
    <source>
        <strain evidence="12">SpSt-1235</strain>
    </source>
</reference>
<dbReference type="PANTHER" id="PTHR11070">
    <property type="entry name" value="UVRD / RECB / PCRA DNA HELICASE FAMILY MEMBER"/>
    <property type="match status" value="1"/>
</dbReference>
<keyword evidence="5" id="KW-0413">Isomerase</keyword>
<dbReference type="GO" id="GO:0043138">
    <property type="term" value="F:3'-5' DNA helicase activity"/>
    <property type="evidence" value="ECO:0007669"/>
    <property type="project" value="UniProtKB-EC"/>
</dbReference>
<keyword evidence="2 9" id="KW-0378">Hydrolase</keyword>
<evidence type="ECO:0000313" key="12">
    <source>
        <dbReference type="EMBL" id="HER40503.1"/>
    </source>
</evidence>
<evidence type="ECO:0000256" key="8">
    <source>
        <dbReference type="ARBA" id="ARBA00048988"/>
    </source>
</evidence>
<name>A0A7C2M288_9FLAO</name>
<dbReference type="PANTHER" id="PTHR11070:SF67">
    <property type="entry name" value="DNA 3'-5' HELICASE"/>
    <property type="match status" value="1"/>
</dbReference>
<evidence type="ECO:0000256" key="9">
    <source>
        <dbReference type="PROSITE-ProRule" id="PRU00560"/>
    </source>
</evidence>
<keyword evidence="1 9" id="KW-0547">Nucleotide-binding</keyword>
<protein>
    <recommendedName>
        <fullName evidence="7">DNA 3'-5' helicase</fullName>
        <ecNumber evidence="7">5.6.2.4</ecNumber>
    </recommendedName>
</protein>
<dbReference type="InterPro" id="IPR000212">
    <property type="entry name" value="DNA_helicase_UvrD/REP"/>
</dbReference>